<dbReference type="AlphaFoldDB" id="A0A8D8ACT1"/>
<name>A0A8D8ACT1_CULPI</name>
<accession>A0A8D8ACT1</accession>
<sequence>MLKLVKKDFFSVSPNKYWLDFKMLKMKAIEIFCSFLLKITVKFEDKYLLFKWAKTTFFCIFKIWAKKCGNLANYLDFQFEFGKGEYFLKYSGLSDCRSSRYQYCSSCQ</sequence>
<protein>
    <submittedName>
        <fullName evidence="1">(northern house mosquito) hypothetical protein</fullName>
    </submittedName>
</protein>
<reference evidence="1" key="1">
    <citation type="submission" date="2021-05" db="EMBL/GenBank/DDBJ databases">
        <authorList>
            <person name="Alioto T."/>
            <person name="Alioto T."/>
            <person name="Gomez Garrido J."/>
        </authorList>
    </citation>
    <scope>NUCLEOTIDE SEQUENCE</scope>
</reference>
<proteinExistence type="predicted"/>
<evidence type="ECO:0000313" key="1">
    <source>
        <dbReference type="EMBL" id="CAG6454696.1"/>
    </source>
</evidence>
<dbReference type="EMBL" id="HBUE01026999">
    <property type="protein sequence ID" value="CAG6454696.1"/>
    <property type="molecule type" value="Transcribed_RNA"/>
</dbReference>
<organism evidence="1">
    <name type="scientific">Culex pipiens</name>
    <name type="common">House mosquito</name>
    <dbReference type="NCBI Taxonomy" id="7175"/>
    <lineage>
        <taxon>Eukaryota</taxon>
        <taxon>Metazoa</taxon>
        <taxon>Ecdysozoa</taxon>
        <taxon>Arthropoda</taxon>
        <taxon>Hexapoda</taxon>
        <taxon>Insecta</taxon>
        <taxon>Pterygota</taxon>
        <taxon>Neoptera</taxon>
        <taxon>Endopterygota</taxon>
        <taxon>Diptera</taxon>
        <taxon>Nematocera</taxon>
        <taxon>Culicoidea</taxon>
        <taxon>Culicidae</taxon>
        <taxon>Culicinae</taxon>
        <taxon>Culicini</taxon>
        <taxon>Culex</taxon>
        <taxon>Culex</taxon>
    </lineage>
</organism>